<proteinExistence type="predicted"/>
<gene>
    <name evidence="3" type="ORF">ACFSSE_01110</name>
</gene>
<evidence type="ECO:0000313" key="3">
    <source>
        <dbReference type="EMBL" id="MFD2730293.1"/>
    </source>
</evidence>
<dbReference type="Pfam" id="PF07632">
    <property type="entry name" value="Sde182_NH-like"/>
    <property type="match status" value="1"/>
</dbReference>
<evidence type="ECO:0000313" key="4">
    <source>
        <dbReference type="Proteomes" id="UP001597546"/>
    </source>
</evidence>
<name>A0ABW5TPB8_9SPHI</name>
<evidence type="ECO:0000259" key="2">
    <source>
        <dbReference type="Pfam" id="PF16586"/>
    </source>
</evidence>
<accession>A0ABW5TPB8</accession>
<feature type="domain" description="DUF5060" evidence="2">
    <location>
        <begin position="303"/>
        <end position="365"/>
    </location>
</feature>
<dbReference type="EMBL" id="JBHULV010000007">
    <property type="protein sequence ID" value="MFD2730293.1"/>
    <property type="molecule type" value="Genomic_DNA"/>
</dbReference>
<dbReference type="Proteomes" id="UP001597546">
    <property type="component" value="Unassembled WGS sequence"/>
</dbReference>
<keyword evidence="4" id="KW-1185">Reference proteome</keyword>
<organism evidence="3 4">
    <name type="scientific">Pedobacter alpinus</name>
    <dbReference type="NCBI Taxonomy" id="1590643"/>
    <lineage>
        <taxon>Bacteria</taxon>
        <taxon>Pseudomonadati</taxon>
        <taxon>Bacteroidota</taxon>
        <taxon>Sphingobacteriia</taxon>
        <taxon>Sphingobacteriales</taxon>
        <taxon>Sphingobacteriaceae</taxon>
        <taxon>Pedobacter</taxon>
    </lineage>
</organism>
<reference evidence="4" key="1">
    <citation type="journal article" date="2019" name="Int. J. Syst. Evol. Microbiol.">
        <title>The Global Catalogue of Microorganisms (GCM) 10K type strain sequencing project: providing services to taxonomists for standard genome sequencing and annotation.</title>
        <authorList>
            <consortium name="The Broad Institute Genomics Platform"/>
            <consortium name="The Broad Institute Genome Sequencing Center for Infectious Disease"/>
            <person name="Wu L."/>
            <person name="Ma J."/>
        </authorList>
    </citation>
    <scope>NUCLEOTIDE SEQUENCE [LARGE SCALE GENOMIC DNA]</scope>
    <source>
        <strain evidence="4">KCTC 42456</strain>
    </source>
</reference>
<dbReference type="SUPFAM" id="SSF53590">
    <property type="entry name" value="Nucleoside hydrolase"/>
    <property type="match status" value="1"/>
</dbReference>
<comment type="caution">
    <text evidence="3">The sequence shown here is derived from an EMBL/GenBank/DDBJ whole genome shotgun (WGS) entry which is preliminary data.</text>
</comment>
<dbReference type="RefSeq" id="WP_379045357.1">
    <property type="nucleotide sequence ID" value="NZ_JBHSKW010000053.1"/>
</dbReference>
<dbReference type="InterPro" id="IPR036452">
    <property type="entry name" value="Ribo_hydro-like"/>
</dbReference>
<dbReference type="Pfam" id="PF16586">
    <property type="entry name" value="DUF5060"/>
    <property type="match status" value="1"/>
</dbReference>
<feature type="domain" description="Cellulose-binding Sde182 nucleoside hydrolase-like" evidence="1">
    <location>
        <begin position="41"/>
        <end position="283"/>
    </location>
</feature>
<evidence type="ECO:0000259" key="1">
    <source>
        <dbReference type="Pfam" id="PF07632"/>
    </source>
</evidence>
<protein>
    <submittedName>
        <fullName evidence="3">Nucleoside hydrolase-like domain-containing protein</fullName>
    </submittedName>
</protein>
<dbReference type="Gene3D" id="3.90.245.10">
    <property type="entry name" value="Ribonucleoside hydrolase-like"/>
    <property type="match status" value="1"/>
</dbReference>
<dbReference type="InterPro" id="IPR011483">
    <property type="entry name" value="Sde182_NH-like"/>
</dbReference>
<dbReference type="InterPro" id="IPR032260">
    <property type="entry name" value="DUF5060"/>
</dbReference>
<sequence length="437" mass="48959">MKSGGVILHFNKFAGMVLIIGFFLILSIQTQCEAQQNVKPRVLISSDIGGTDPDDFQSMIHLLMYANQFQIEGLVSSPFEDGRVKDFLHIIDLYEKDLPKLKAQAKGYPIPNSLRRLCKQGTIPAASYKGYSAASEGSDWIIKCAKKNSKQPLWVLVWGGIEDVAQALHDAPEIKDNIRVYWIGGPNKKWSVNAYAYIADNHPDLWMIEANATYRGWFMDPESPADLKGKAYYTNYIKGYGAMGKDFINYYKGDIKMGDTPSLAYLMKGNSNDPTGESWGGSFTSITTSARTIFKGNSTIADTVAVYGVLEWHFKGPSLDIPADSSCFTFETGGQKWPGYYIGEGNYAVRYASKMPETGSYKTISDISELNGQTGKYVSVNPWPGKPGRDDYKLGKNWYSDKPDADLFLKEQQGAKTISKHRKAFLLDWAKRWDWLK</sequence>